<dbReference type="InterPro" id="IPR014710">
    <property type="entry name" value="RmlC-like_jellyroll"/>
</dbReference>
<dbReference type="InterPro" id="IPR051610">
    <property type="entry name" value="GPI/OXD"/>
</dbReference>
<evidence type="ECO:0000313" key="3">
    <source>
        <dbReference type="EMBL" id="MBT0664936.1"/>
    </source>
</evidence>
<keyword evidence="4" id="KW-1185">Reference proteome</keyword>
<name>A0AAW4L1T1_9BACT</name>
<dbReference type="GO" id="GO:0046872">
    <property type="term" value="F:metal ion binding"/>
    <property type="evidence" value="ECO:0007669"/>
    <property type="project" value="UniProtKB-KW"/>
</dbReference>
<dbReference type="Proteomes" id="UP000811899">
    <property type="component" value="Unassembled WGS sequence"/>
</dbReference>
<dbReference type="RefSeq" id="WP_214171710.1">
    <property type="nucleotide sequence ID" value="NZ_JAHCVJ010000004.1"/>
</dbReference>
<proteinExistence type="predicted"/>
<dbReference type="PANTHER" id="PTHR35848:SF6">
    <property type="entry name" value="CUPIN TYPE-2 DOMAIN-CONTAINING PROTEIN"/>
    <property type="match status" value="1"/>
</dbReference>
<feature type="domain" description="Cupin type-2" evidence="2">
    <location>
        <begin position="34"/>
        <end position="101"/>
    </location>
</feature>
<dbReference type="PANTHER" id="PTHR35848">
    <property type="entry name" value="OXALATE-BINDING PROTEIN"/>
    <property type="match status" value="1"/>
</dbReference>
<accession>A0AAW4L1T1</accession>
<dbReference type="InterPro" id="IPR013096">
    <property type="entry name" value="Cupin_2"/>
</dbReference>
<dbReference type="SUPFAM" id="SSF51182">
    <property type="entry name" value="RmlC-like cupins"/>
    <property type="match status" value="1"/>
</dbReference>
<evidence type="ECO:0000259" key="2">
    <source>
        <dbReference type="Pfam" id="PF07883"/>
    </source>
</evidence>
<gene>
    <name evidence="3" type="ORF">KI809_11555</name>
</gene>
<sequence>MKTQVLDARNLKKFSDEKRHQETIWSDDHARISLLCMKPGQEVITHTHHGSHIWTVIEGKGELVSGKQTQTIEVGQIVVVPALEDHGIRNSSQENLVIASITAQGD</sequence>
<comment type="caution">
    <text evidence="3">The sequence shown here is derived from an EMBL/GenBank/DDBJ whole genome shotgun (WGS) entry which is preliminary data.</text>
</comment>
<keyword evidence="1" id="KW-0479">Metal-binding</keyword>
<dbReference type="InterPro" id="IPR011051">
    <property type="entry name" value="RmlC_Cupin_sf"/>
</dbReference>
<dbReference type="Pfam" id="PF07883">
    <property type="entry name" value="Cupin_2"/>
    <property type="match status" value="1"/>
</dbReference>
<reference evidence="3 4" key="1">
    <citation type="submission" date="2021-05" db="EMBL/GenBank/DDBJ databases">
        <title>The draft genome of Geobacter pelophilus DSM 12255.</title>
        <authorList>
            <person name="Xu Z."/>
            <person name="Masuda Y."/>
            <person name="Itoh H."/>
            <person name="Senoo K."/>
        </authorList>
    </citation>
    <scope>NUCLEOTIDE SEQUENCE [LARGE SCALE GENOMIC DNA]</scope>
    <source>
        <strain evidence="3 4">DSM 12255</strain>
    </source>
</reference>
<dbReference type="Gene3D" id="2.60.120.10">
    <property type="entry name" value="Jelly Rolls"/>
    <property type="match status" value="1"/>
</dbReference>
<evidence type="ECO:0000313" key="4">
    <source>
        <dbReference type="Proteomes" id="UP000811899"/>
    </source>
</evidence>
<dbReference type="AlphaFoldDB" id="A0AAW4L1T1"/>
<dbReference type="EMBL" id="JAHCVJ010000004">
    <property type="protein sequence ID" value="MBT0664936.1"/>
    <property type="molecule type" value="Genomic_DNA"/>
</dbReference>
<evidence type="ECO:0000256" key="1">
    <source>
        <dbReference type="ARBA" id="ARBA00022723"/>
    </source>
</evidence>
<organism evidence="3 4">
    <name type="scientific">Geoanaerobacter pelophilus</name>
    <dbReference type="NCBI Taxonomy" id="60036"/>
    <lineage>
        <taxon>Bacteria</taxon>
        <taxon>Pseudomonadati</taxon>
        <taxon>Thermodesulfobacteriota</taxon>
        <taxon>Desulfuromonadia</taxon>
        <taxon>Geobacterales</taxon>
        <taxon>Geobacteraceae</taxon>
        <taxon>Geoanaerobacter</taxon>
    </lineage>
</organism>
<protein>
    <submittedName>
        <fullName evidence="3">Cupin domain-containing protein</fullName>
    </submittedName>
</protein>